<evidence type="ECO:0000313" key="3">
    <source>
        <dbReference type="Proteomes" id="UP000320404"/>
    </source>
</evidence>
<dbReference type="Pfam" id="PF11136">
    <property type="entry name" value="DUF2889"/>
    <property type="match status" value="1"/>
</dbReference>
<dbReference type="InterPro" id="IPR021312">
    <property type="entry name" value="DUF2889"/>
</dbReference>
<evidence type="ECO:0000256" key="1">
    <source>
        <dbReference type="SAM" id="MobiDB-lite"/>
    </source>
</evidence>
<evidence type="ECO:0000313" key="2">
    <source>
        <dbReference type="EMBL" id="RZO78019.1"/>
    </source>
</evidence>
<comment type="caution">
    <text evidence="2">The sequence shown here is derived from an EMBL/GenBank/DDBJ whole genome shotgun (WGS) entry which is preliminary data.</text>
</comment>
<name>A0A520S6J7_9GAMM</name>
<protein>
    <submittedName>
        <fullName evidence="2">DUF2889 domain-containing protein</fullName>
    </submittedName>
</protein>
<feature type="region of interest" description="Disordered" evidence="1">
    <location>
        <begin position="143"/>
        <end position="162"/>
    </location>
</feature>
<proteinExistence type="predicted"/>
<sequence>MSLPEAAPRRHVHTRAIDYRGYEREDGMWDIEAHMKDTKTYEFSNKWRGTVPIGEPMHEMLLRVTIDDSFVIRDIYAATEHSPFEMCPSIAPNYKNLIGIQMGPGWRKAIRMKVGGTQGCTHLTELLFPMATVAMQTIWPIKSKRRQESDAEEGGKTSGNKRPVVLDTCHAWATDSQVVRDNAPKYYTGKDPISDETGS</sequence>
<gene>
    <name evidence="2" type="ORF">EVA69_00980</name>
</gene>
<accession>A0A520S6J7</accession>
<dbReference type="Proteomes" id="UP000320404">
    <property type="component" value="Unassembled WGS sequence"/>
</dbReference>
<feature type="compositionally biased region" description="Basic and acidic residues" evidence="1">
    <location>
        <begin position="146"/>
        <end position="155"/>
    </location>
</feature>
<reference evidence="2 3" key="1">
    <citation type="submission" date="2019-02" db="EMBL/GenBank/DDBJ databases">
        <title>Prokaryotic population dynamics and viral predation in marine succession experiment using metagenomics: the confinement effect.</title>
        <authorList>
            <person name="Haro-Moreno J.M."/>
            <person name="Rodriguez-Valera F."/>
            <person name="Lopez-Perez M."/>
        </authorList>
    </citation>
    <scope>NUCLEOTIDE SEQUENCE [LARGE SCALE GENOMIC DNA]</scope>
    <source>
        <strain evidence="2">MED-G158</strain>
    </source>
</reference>
<organism evidence="2 3">
    <name type="scientific">OM182 bacterium</name>
    <dbReference type="NCBI Taxonomy" id="2510334"/>
    <lineage>
        <taxon>Bacteria</taxon>
        <taxon>Pseudomonadati</taxon>
        <taxon>Pseudomonadota</taxon>
        <taxon>Gammaproteobacteria</taxon>
        <taxon>OMG group</taxon>
        <taxon>OM182 clade</taxon>
    </lineage>
</organism>
<dbReference type="EMBL" id="SHAH01000007">
    <property type="protein sequence ID" value="RZO78019.1"/>
    <property type="molecule type" value="Genomic_DNA"/>
</dbReference>
<dbReference type="AlphaFoldDB" id="A0A520S6J7"/>